<dbReference type="EMBL" id="BJYT01000024">
    <property type="protein sequence ID" value="GEO11557.1"/>
    <property type="molecule type" value="Genomic_DNA"/>
</dbReference>
<dbReference type="OrthoDB" id="9815193at2"/>
<organism evidence="1 2">
    <name type="scientific">Segetibacter aerophilus</name>
    <dbReference type="NCBI Taxonomy" id="670293"/>
    <lineage>
        <taxon>Bacteria</taxon>
        <taxon>Pseudomonadati</taxon>
        <taxon>Bacteroidota</taxon>
        <taxon>Chitinophagia</taxon>
        <taxon>Chitinophagales</taxon>
        <taxon>Chitinophagaceae</taxon>
        <taxon>Segetibacter</taxon>
    </lineage>
</organism>
<gene>
    <name evidence="1" type="ORF">SAE01_40530</name>
</gene>
<reference evidence="1 2" key="1">
    <citation type="submission" date="2019-07" db="EMBL/GenBank/DDBJ databases">
        <title>Whole genome shotgun sequence of Segetibacter aerophilus NBRC 106135.</title>
        <authorList>
            <person name="Hosoyama A."/>
            <person name="Uohara A."/>
            <person name="Ohji S."/>
            <person name="Ichikawa N."/>
        </authorList>
    </citation>
    <scope>NUCLEOTIDE SEQUENCE [LARGE SCALE GENOMIC DNA]</scope>
    <source>
        <strain evidence="1 2">NBRC 106135</strain>
    </source>
</reference>
<evidence type="ECO:0000313" key="2">
    <source>
        <dbReference type="Proteomes" id="UP000321513"/>
    </source>
</evidence>
<dbReference type="Proteomes" id="UP000321513">
    <property type="component" value="Unassembled WGS sequence"/>
</dbReference>
<protein>
    <submittedName>
        <fullName evidence="1">Uncharacterized protein</fullName>
    </submittedName>
</protein>
<evidence type="ECO:0000313" key="1">
    <source>
        <dbReference type="EMBL" id="GEO11557.1"/>
    </source>
</evidence>
<dbReference type="RefSeq" id="WP_147205660.1">
    <property type="nucleotide sequence ID" value="NZ_BJYT01000024.1"/>
</dbReference>
<accession>A0A512BIA7</accession>
<comment type="caution">
    <text evidence="1">The sequence shown here is derived from an EMBL/GenBank/DDBJ whole genome shotgun (WGS) entry which is preliminary data.</text>
</comment>
<name>A0A512BIA7_9BACT</name>
<dbReference type="Gene3D" id="3.40.50.450">
    <property type="match status" value="1"/>
</dbReference>
<dbReference type="AlphaFoldDB" id="A0A512BIA7"/>
<keyword evidence="2" id="KW-1185">Reference proteome</keyword>
<proteinExistence type="predicted"/>
<sequence length="310" mass="35115">MDVKNLTVLKGDAKISDGRIMLDFVNTTQEKEVTDRTKETKDVKKQAKEVTTCEVRSDVIFTNGSLELTFKTNHIDSGILWILQTQDGSGATAGLSNTFKSFLFGDAISHFKPIIEAGGLKNYPLNESLRMRLDVFGSYAKLFVNNILMVETTINSKQAPLQIRASTKGHLEIYDLKASPIKPKIFIVMQFSKEYNELYEDVIKPVVEEFGYEAVRADEFYTAAPILKDIIESIEQSIAIIAEITPDNPNVFYEIGYSHAIKKPTILLCDRNREKLPFDISSFRTLFYENTIAGKRKVESSLKKYLQNIK</sequence>